<keyword evidence="2" id="KW-0812">Transmembrane</keyword>
<protein>
    <submittedName>
        <fullName evidence="3">Uncharacterized protein</fullName>
    </submittedName>
</protein>
<evidence type="ECO:0000313" key="4">
    <source>
        <dbReference type="Proteomes" id="UP000623681"/>
    </source>
</evidence>
<keyword evidence="4" id="KW-1185">Reference proteome</keyword>
<evidence type="ECO:0000256" key="1">
    <source>
        <dbReference type="SAM" id="MobiDB-lite"/>
    </source>
</evidence>
<dbReference type="Proteomes" id="UP000623681">
    <property type="component" value="Unassembled WGS sequence"/>
</dbReference>
<accession>A0A937K588</accession>
<dbReference type="EMBL" id="JAESWA010000024">
    <property type="protein sequence ID" value="MBL4933432.1"/>
    <property type="molecule type" value="Genomic_DNA"/>
</dbReference>
<evidence type="ECO:0000313" key="3">
    <source>
        <dbReference type="EMBL" id="MBL4933432.1"/>
    </source>
</evidence>
<feature type="transmembrane region" description="Helical" evidence="2">
    <location>
        <begin position="29"/>
        <end position="45"/>
    </location>
</feature>
<dbReference type="RefSeq" id="WP_202768870.1">
    <property type="nucleotide sequence ID" value="NZ_JAESWA010000024.1"/>
</dbReference>
<organism evidence="3 4">
    <name type="scientific">Clostridium paridis</name>
    <dbReference type="NCBI Taxonomy" id="2803863"/>
    <lineage>
        <taxon>Bacteria</taxon>
        <taxon>Bacillati</taxon>
        <taxon>Bacillota</taxon>
        <taxon>Clostridia</taxon>
        <taxon>Eubacteriales</taxon>
        <taxon>Clostridiaceae</taxon>
        <taxon>Clostridium</taxon>
    </lineage>
</organism>
<dbReference type="AlphaFoldDB" id="A0A937K588"/>
<evidence type="ECO:0000256" key="2">
    <source>
        <dbReference type="SAM" id="Phobius"/>
    </source>
</evidence>
<comment type="caution">
    <text evidence="3">The sequence shown here is derived from an EMBL/GenBank/DDBJ whole genome shotgun (WGS) entry which is preliminary data.</text>
</comment>
<gene>
    <name evidence="3" type="ORF">JK634_16700</name>
</gene>
<feature type="transmembrane region" description="Helical" evidence="2">
    <location>
        <begin position="57"/>
        <end position="76"/>
    </location>
</feature>
<name>A0A937K588_9CLOT</name>
<sequence>MGKKNRTKKERANSEVIKEEKADKSKTKAPALLWICLGIIVYYGGKEMNKESLSVAAGIGILLIAIGVIKAAIYFIKRVRNSNGKLAGK</sequence>
<keyword evidence="2" id="KW-0472">Membrane</keyword>
<feature type="region of interest" description="Disordered" evidence="1">
    <location>
        <begin position="1"/>
        <end position="24"/>
    </location>
</feature>
<proteinExistence type="predicted"/>
<keyword evidence="2" id="KW-1133">Transmembrane helix</keyword>
<reference evidence="3" key="1">
    <citation type="submission" date="2021-01" db="EMBL/GenBank/DDBJ databases">
        <title>Genome public.</title>
        <authorList>
            <person name="Liu C."/>
            <person name="Sun Q."/>
        </authorList>
    </citation>
    <scope>NUCLEOTIDE SEQUENCE</scope>
    <source>
        <strain evidence="3">YIM B02565</strain>
    </source>
</reference>
<feature type="compositionally biased region" description="Basic and acidic residues" evidence="1">
    <location>
        <begin position="10"/>
        <end position="24"/>
    </location>
</feature>